<name>W9RET3_9ROSA</name>
<keyword evidence="4" id="KW-0646">Protease inhibitor</keyword>
<reference evidence="5" key="2">
    <citation type="submission" date="2013-06" db="EMBL/GenBank/DDBJ databases">
        <title>Draft Genome Sequence of a Mulberry Tree, Morus notabilis C.K. Schn.</title>
        <authorList>
            <person name="He N."/>
            <person name="Zhao S."/>
        </authorList>
    </citation>
    <scope>NUCLEOTIDE SEQUENCE</scope>
</reference>
<dbReference type="Pfam" id="PF00197">
    <property type="entry name" value="Kunitz_legume"/>
    <property type="match status" value="1"/>
</dbReference>
<reference evidence="4" key="3">
    <citation type="submission" date="2017-06" db="EMBL/GenBank/DDBJ databases">
        <title>Biotic stress-induced expression of mulberry kunitz-type serine protease inhibitors and identification of MaKPI-9 exhibiting stability to silkworm gut proteinases.</title>
        <authorList>
            <person name="Hao H."/>
            <person name="Liang J."/>
        </authorList>
    </citation>
    <scope>NUCLEOTIDE SEQUENCE</scope>
    <source>
        <strain evidence="4">Morus010989</strain>
        <tissue evidence="4">Leaf</tissue>
    </source>
</reference>
<proteinExistence type="evidence at transcript level"/>
<keyword evidence="2" id="KW-1015">Disulfide bond</keyword>
<dbReference type="CDD" id="cd23367">
    <property type="entry name" value="beta-trefoil_STI_KPI104-like"/>
    <property type="match status" value="1"/>
</dbReference>
<feature type="signal peptide" evidence="3">
    <location>
        <begin position="1"/>
        <end position="22"/>
    </location>
</feature>
<organism evidence="5 6">
    <name type="scientific">Morus notabilis</name>
    <dbReference type="NCBI Taxonomy" id="981085"/>
    <lineage>
        <taxon>Eukaryota</taxon>
        <taxon>Viridiplantae</taxon>
        <taxon>Streptophyta</taxon>
        <taxon>Embryophyta</taxon>
        <taxon>Tracheophyta</taxon>
        <taxon>Spermatophyta</taxon>
        <taxon>Magnoliopsida</taxon>
        <taxon>eudicotyledons</taxon>
        <taxon>Gunneridae</taxon>
        <taxon>Pentapetalae</taxon>
        <taxon>rosids</taxon>
        <taxon>fabids</taxon>
        <taxon>Rosales</taxon>
        <taxon>Moraceae</taxon>
        <taxon>Moreae</taxon>
        <taxon>Morus</taxon>
    </lineage>
</organism>
<dbReference type="EMBL" id="KE344656">
    <property type="protein sequence ID" value="EXB74712.1"/>
    <property type="molecule type" value="Genomic_DNA"/>
</dbReference>
<dbReference type="KEGG" id="mnt:21394265"/>
<dbReference type="PANTHER" id="PTHR33107:SF81">
    <property type="entry name" value="TRYPSIN INHIBITOR A"/>
    <property type="match status" value="1"/>
</dbReference>
<dbReference type="GO" id="GO:0004867">
    <property type="term" value="F:serine-type endopeptidase inhibitor activity"/>
    <property type="evidence" value="ECO:0007669"/>
    <property type="project" value="UniProtKB-KW"/>
</dbReference>
<dbReference type="STRING" id="981085.W9RET3"/>
<keyword evidence="4" id="KW-0722">Serine protease inhibitor</keyword>
<comment type="similarity">
    <text evidence="1">Belongs to the protease inhibitor I3 (leguminous Kunitz-type inhibitor) family.</text>
</comment>
<evidence type="ECO:0000313" key="5">
    <source>
        <dbReference type="EMBL" id="EXB74712.1"/>
    </source>
</evidence>
<evidence type="ECO:0000256" key="1">
    <source>
        <dbReference type="ARBA" id="ARBA00005440"/>
    </source>
</evidence>
<dbReference type="AlphaFoldDB" id="W9RET3"/>
<evidence type="ECO:0000256" key="3">
    <source>
        <dbReference type="SAM" id="SignalP"/>
    </source>
</evidence>
<sequence>MKLINIQTLSLMLLAMAIAATARNPVRDTSGKPLRRGVEYYIKPAKTDHGGRFTLIDRNGSCPFYVGQENTSAGRGLPVTFAPFFEEEKIVRETRDFKVSFAAATTCVQSTTWKLDGGLIGTGDEGGYSNYFYISPGEVENTYVIGWCPDEACPGCRWLRCGQVGAIIEDGKRLLVWAARSVLPVVFERARY</sequence>
<gene>
    <name evidence="5" type="ORF">L484_010989</name>
</gene>
<feature type="chain" id="PRO_5004929492" evidence="3">
    <location>
        <begin position="23"/>
        <end position="192"/>
    </location>
</feature>
<dbReference type="InterPro" id="IPR002160">
    <property type="entry name" value="Prot_inh_Kunz-lg"/>
</dbReference>
<keyword evidence="3" id="KW-0732">Signal</keyword>
<reference evidence="6" key="1">
    <citation type="submission" date="2013-01" db="EMBL/GenBank/DDBJ databases">
        <title>Draft Genome Sequence of a Mulberry Tree, Morus notabilis C.K. Schneid.</title>
        <authorList>
            <person name="He N."/>
            <person name="Zhao S."/>
        </authorList>
    </citation>
    <scope>NUCLEOTIDE SEQUENCE</scope>
</reference>
<dbReference type="eggNOG" id="ENOG502S0HP">
    <property type="taxonomic scope" value="Eukaryota"/>
</dbReference>
<evidence type="ECO:0000256" key="2">
    <source>
        <dbReference type="ARBA" id="ARBA00023157"/>
    </source>
</evidence>
<dbReference type="PANTHER" id="PTHR33107">
    <property type="entry name" value="KUNITZ TRYPSIN INHIBITOR 2"/>
    <property type="match status" value="1"/>
</dbReference>
<dbReference type="SUPFAM" id="SSF50386">
    <property type="entry name" value="STI-like"/>
    <property type="match status" value="1"/>
</dbReference>
<dbReference type="MEROPS" id="I03.029"/>
<keyword evidence="6" id="KW-1185">Reference proteome</keyword>
<protein>
    <submittedName>
        <fullName evidence="5">Endogenous alpha-amylase/subtilisin inhibitor</fullName>
    </submittedName>
    <submittedName>
        <fullName evidence="4">Kunitz-type serine protease inhibitor</fullName>
    </submittedName>
</protein>
<evidence type="ECO:0000313" key="6">
    <source>
        <dbReference type="Proteomes" id="UP000030645"/>
    </source>
</evidence>
<dbReference type="Gene3D" id="2.80.10.50">
    <property type="match status" value="1"/>
</dbReference>
<dbReference type="PRINTS" id="PR00291">
    <property type="entry name" value="KUNITZINHBTR"/>
</dbReference>
<dbReference type="SMART" id="SM00452">
    <property type="entry name" value="STI"/>
    <property type="match status" value="1"/>
</dbReference>
<evidence type="ECO:0000313" key="4">
    <source>
        <dbReference type="EMBL" id="AUR26483.1"/>
    </source>
</evidence>
<accession>W9RET3</accession>
<dbReference type="InterPro" id="IPR011065">
    <property type="entry name" value="Kunitz_inhibitor_STI-like_sf"/>
</dbReference>
<dbReference type="EMBL" id="MF401369">
    <property type="protein sequence ID" value="AUR26483.1"/>
    <property type="molecule type" value="mRNA"/>
</dbReference>
<dbReference type="Proteomes" id="UP000030645">
    <property type="component" value="Unassembled WGS sequence"/>
</dbReference>
<dbReference type="OrthoDB" id="1918435at2759"/>